<dbReference type="SMART" id="SM00871">
    <property type="entry name" value="AraC_E_bind"/>
    <property type="match status" value="1"/>
</dbReference>
<gene>
    <name evidence="2" type="ORF">OIH86_07870</name>
</gene>
<dbReference type="EMBL" id="JAOYEY010000032">
    <property type="protein sequence ID" value="MCV9885568.1"/>
    <property type="molecule type" value="Genomic_DNA"/>
</dbReference>
<dbReference type="SUPFAM" id="SSF55136">
    <property type="entry name" value="Probable bacterial effector-binding domain"/>
    <property type="match status" value="1"/>
</dbReference>
<dbReference type="Gene3D" id="3.20.80.10">
    <property type="entry name" value="Regulatory factor, effector binding domain"/>
    <property type="match status" value="1"/>
</dbReference>
<dbReference type="Pfam" id="PF06445">
    <property type="entry name" value="GyrI-like"/>
    <property type="match status" value="1"/>
</dbReference>
<evidence type="ECO:0000313" key="2">
    <source>
        <dbReference type="EMBL" id="MCV9885568.1"/>
    </source>
</evidence>
<dbReference type="InterPro" id="IPR011256">
    <property type="entry name" value="Reg_factor_effector_dom_sf"/>
</dbReference>
<dbReference type="RefSeq" id="WP_264142329.1">
    <property type="nucleotide sequence ID" value="NZ_JAOYEY010000032.1"/>
</dbReference>
<dbReference type="InterPro" id="IPR050908">
    <property type="entry name" value="SmbC-like"/>
</dbReference>
<sequence length="150" mass="17179">MKCKTETIPNHRVAYVRRVGPYGPENIKVMEKLKRWAGEKDLLKSAILFGIPQDNPETTQPENCRFDACIVISENYEIDETISENEISGGKYLVYEVNHTAIAIQKAYENIFLAIQNNEFEIDNKTIMERYTGDINANPYCEICVPVISK</sequence>
<dbReference type="InterPro" id="IPR010499">
    <property type="entry name" value="AraC_E-bd"/>
</dbReference>
<accession>A0ABT3DEU0</accession>
<keyword evidence="3" id="KW-1185">Reference proteome</keyword>
<dbReference type="PANTHER" id="PTHR40055">
    <property type="entry name" value="TRANSCRIPTIONAL REGULATOR YGIV-RELATED"/>
    <property type="match status" value="1"/>
</dbReference>
<name>A0ABT3DEU0_9BACI</name>
<reference evidence="2 3" key="1">
    <citation type="submission" date="2022-10" db="EMBL/GenBank/DDBJ databases">
        <title>Draft genome assembly of moderately radiation resistant bacterium Metabacillus halosaccharovorans.</title>
        <authorList>
            <person name="Pal S."/>
            <person name="Gopinathan A."/>
        </authorList>
    </citation>
    <scope>NUCLEOTIDE SEQUENCE [LARGE SCALE GENOMIC DNA]</scope>
    <source>
        <strain evidence="2 3">VITHBRA001</strain>
    </source>
</reference>
<dbReference type="Proteomes" id="UP001526147">
    <property type="component" value="Unassembled WGS sequence"/>
</dbReference>
<dbReference type="PANTHER" id="PTHR40055:SF1">
    <property type="entry name" value="TRANSCRIPTIONAL REGULATOR YGIV-RELATED"/>
    <property type="match status" value="1"/>
</dbReference>
<organism evidence="2 3">
    <name type="scientific">Metabacillus halosaccharovorans</name>
    <dbReference type="NCBI Taxonomy" id="930124"/>
    <lineage>
        <taxon>Bacteria</taxon>
        <taxon>Bacillati</taxon>
        <taxon>Bacillota</taxon>
        <taxon>Bacilli</taxon>
        <taxon>Bacillales</taxon>
        <taxon>Bacillaceae</taxon>
        <taxon>Metabacillus</taxon>
    </lineage>
</organism>
<comment type="caution">
    <text evidence="2">The sequence shown here is derived from an EMBL/GenBank/DDBJ whole genome shotgun (WGS) entry which is preliminary data.</text>
</comment>
<protein>
    <submittedName>
        <fullName evidence="2">GyrI-like domain-containing protein</fullName>
    </submittedName>
</protein>
<proteinExistence type="predicted"/>
<evidence type="ECO:0000313" key="3">
    <source>
        <dbReference type="Proteomes" id="UP001526147"/>
    </source>
</evidence>
<feature type="domain" description="AraC effector-binding" evidence="1">
    <location>
        <begin position="1"/>
        <end position="148"/>
    </location>
</feature>
<dbReference type="InterPro" id="IPR029442">
    <property type="entry name" value="GyrI-like"/>
</dbReference>
<evidence type="ECO:0000259" key="1">
    <source>
        <dbReference type="SMART" id="SM00871"/>
    </source>
</evidence>